<dbReference type="EMBL" id="JBIRGQ010000003">
    <property type="protein sequence ID" value="MFH8547255.1"/>
    <property type="molecule type" value="Genomic_DNA"/>
</dbReference>
<feature type="domain" description="RNA polymerase sigma-70 region 4" evidence="7">
    <location>
        <begin position="204"/>
        <end position="252"/>
    </location>
</feature>
<sequence length="291" mass="32901">MPARYPYDDAPATEQTFRHLAATPAGRERDALREELVEAWLPMARRLAGRFRHKGESMEDLVQVAALGLIKAVERYDPDRGAFACYAVPTITGELRRHFRDHSWDVHVPRRVQELRNRVRSVHQDLMNRPHHPAEPDLEEIAAQAGLTLPEVHHGMEAWDRNSSLSLDADTAQHGDSFTLADTLGQNDPGYDLATDREAAREGLAQLSERERRILYLRFFEEMPQSRIAEEIGVSQMHVSRLISSSCARVREYSRAGAPHSPGAARPPFGRAEPQFGIARGRKPQPRQAVR</sequence>
<dbReference type="CDD" id="cd06171">
    <property type="entry name" value="Sigma70_r4"/>
    <property type="match status" value="1"/>
</dbReference>
<dbReference type="RefSeq" id="WP_397713240.1">
    <property type="nucleotide sequence ID" value="NZ_JBIRGN010000003.1"/>
</dbReference>
<evidence type="ECO:0000256" key="1">
    <source>
        <dbReference type="ARBA" id="ARBA00023015"/>
    </source>
</evidence>
<dbReference type="InterPro" id="IPR000943">
    <property type="entry name" value="RNA_pol_sigma70"/>
</dbReference>
<protein>
    <submittedName>
        <fullName evidence="8">SigB/SigF/SigG family RNA polymerase sigma factor</fullName>
    </submittedName>
</protein>
<dbReference type="InterPro" id="IPR014322">
    <property type="entry name" value="RNA_pol_sigma-B/F/G"/>
</dbReference>
<accession>A0ABW7QQJ6</accession>
<dbReference type="InterPro" id="IPR007627">
    <property type="entry name" value="RNA_pol_sigma70_r2"/>
</dbReference>
<name>A0ABW7QQJ6_9ACTN</name>
<dbReference type="SUPFAM" id="SSF88659">
    <property type="entry name" value="Sigma3 and sigma4 domains of RNA polymerase sigma factors"/>
    <property type="match status" value="2"/>
</dbReference>
<dbReference type="NCBIfam" id="TIGR02980">
    <property type="entry name" value="SigBFG"/>
    <property type="match status" value="1"/>
</dbReference>
<dbReference type="Proteomes" id="UP001610818">
    <property type="component" value="Unassembled WGS sequence"/>
</dbReference>
<evidence type="ECO:0000313" key="9">
    <source>
        <dbReference type="Proteomes" id="UP001610818"/>
    </source>
</evidence>
<evidence type="ECO:0000256" key="4">
    <source>
        <dbReference type="ARBA" id="ARBA00023163"/>
    </source>
</evidence>
<keyword evidence="2" id="KW-0731">Sigma factor</keyword>
<dbReference type="PANTHER" id="PTHR30385">
    <property type="entry name" value="SIGMA FACTOR F FLAGELLAR"/>
    <property type="match status" value="1"/>
</dbReference>
<keyword evidence="4" id="KW-0804">Transcription</keyword>
<evidence type="ECO:0000259" key="6">
    <source>
        <dbReference type="Pfam" id="PF04542"/>
    </source>
</evidence>
<dbReference type="InterPro" id="IPR007630">
    <property type="entry name" value="RNA_pol_sigma70_r4"/>
</dbReference>
<dbReference type="Pfam" id="PF04545">
    <property type="entry name" value="Sigma70_r4"/>
    <property type="match status" value="1"/>
</dbReference>
<dbReference type="PRINTS" id="PR00046">
    <property type="entry name" value="SIGMA70FCT"/>
</dbReference>
<keyword evidence="9" id="KW-1185">Reference proteome</keyword>
<evidence type="ECO:0000256" key="2">
    <source>
        <dbReference type="ARBA" id="ARBA00023082"/>
    </source>
</evidence>
<dbReference type="PANTHER" id="PTHR30385:SF4">
    <property type="entry name" value="RNA POLYMERASE SIGMA-E FACTOR"/>
    <property type="match status" value="1"/>
</dbReference>
<feature type="compositionally biased region" description="Basic residues" evidence="5">
    <location>
        <begin position="280"/>
        <end position="291"/>
    </location>
</feature>
<gene>
    <name evidence="8" type="ORF">ACH4F9_19830</name>
</gene>
<dbReference type="InterPro" id="IPR013324">
    <property type="entry name" value="RNA_pol_sigma_r3/r4-like"/>
</dbReference>
<feature type="region of interest" description="Disordered" evidence="5">
    <location>
        <begin position="254"/>
        <end position="291"/>
    </location>
</feature>
<dbReference type="SUPFAM" id="SSF88946">
    <property type="entry name" value="Sigma2 domain of RNA polymerase sigma factors"/>
    <property type="match status" value="1"/>
</dbReference>
<keyword evidence="3" id="KW-0238">DNA-binding</keyword>
<dbReference type="InterPro" id="IPR013325">
    <property type="entry name" value="RNA_pol_sigma_r2"/>
</dbReference>
<organism evidence="8 9">
    <name type="scientific">Streptomyces longisporoflavus</name>
    <dbReference type="NCBI Taxonomy" id="28044"/>
    <lineage>
        <taxon>Bacteria</taxon>
        <taxon>Bacillati</taxon>
        <taxon>Actinomycetota</taxon>
        <taxon>Actinomycetes</taxon>
        <taxon>Kitasatosporales</taxon>
        <taxon>Streptomycetaceae</taxon>
        <taxon>Streptomyces</taxon>
    </lineage>
</organism>
<evidence type="ECO:0000256" key="5">
    <source>
        <dbReference type="SAM" id="MobiDB-lite"/>
    </source>
</evidence>
<dbReference type="NCBIfam" id="TIGR02937">
    <property type="entry name" value="sigma70-ECF"/>
    <property type="match status" value="1"/>
</dbReference>
<evidence type="ECO:0000259" key="7">
    <source>
        <dbReference type="Pfam" id="PF04545"/>
    </source>
</evidence>
<evidence type="ECO:0000313" key="8">
    <source>
        <dbReference type="EMBL" id="MFH8547255.1"/>
    </source>
</evidence>
<dbReference type="InterPro" id="IPR014284">
    <property type="entry name" value="RNA_pol_sigma-70_dom"/>
</dbReference>
<reference evidence="8 9" key="1">
    <citation type="submission" date="2024-10" db="EMBL/GenBank/DDBJ databases">
        <title>The Natural Products Discovery Center: Release of the First 8490 Sequenced Strains for Exploring Actinobacteria Biosynthetic Diversity.</title>
        <authorList>
            <person name="Kalkreuter E."/>
            <person name="Kautsar S.A."/>
            <person name="Yang D."/>
            <person name="Bader C.D."/>
            <person name="Teijaro C.N."/>
            <person name="Fluegel L."/>
            <person name="Davis C.M."/>
            <person name="Simpson J.R."/>
            <person name="Lauterbach L."/>
            <person name="Steele A.D."/>
            <person name="Gui C."/>
            <person name="Meng S."/>
            <person name="Li G."/>
            <person name="Viehrig K."/>
            <person name="Ye F."/>
            <person name="Su P."/>
            <person name="Kiefer A.F."/>
            <person name="Nichols A."/>
            <person name="Cepeda A.J."/>
            <person name="Yan W."/>
            <person name="Fan B."/>
            <person name="Jiang Y."/>
            <person name="Adhikari A."/>
            <person name="Zheng C.-J."/>
            <person name="Schuster L."/>
            <person name="Cowan T.M."/>
            <person name="Smanski M.J."/>
            <person name="Chevrette M.G."/>
            <person name="De Carvalho L.P.S."/>
            <person name="Shen B."/>
        </authorList>
    </citation>
    <scope>NUCLEOTIDE SEQUENCE [LARGE SCALE GENOMIC DNA]</scope>
    <source>
        <strain evidence="8 9">NPDC017990</strain>
    </source>
</reference>
<comment type="caution">
    <text evidence="8">The sequence shown here is derived from an EMBL/GenBank/DDBJ whole genome shotgun (WGS) entry which is preliminary data.</text>
</comment>
<feature type="domain" description="RNA polymerase sigma-70 region 2" evidence="6">
    <location>
        <begin position="36"/>
        <end position="104"/>
    </location>
</feature>
<dbReference type="Gene3D" id="1.20.140.160">
    <property type="match status" value="1"/>
</dbReference>
<dbReference type="Gene3D" id="1.20.120.1810">
    <property type="match status" value="1"/>
</dbReference>
<evidence type="ECO:0000256" key="3">
    <source>
        <dbReference type="ARBA" id="ARBA00023125"/>
    </source>
</evidence>
<dbReference type="Pfam" id="PF04542">
    <property type="entry name" value="Sigma70_r2"/>
    <property type="match status" value="1"/>
</dbReference>
<proteinExistence type="predicted"/>
<keyword evidence="1" id="KW-0805">Transcription regulation</keyword>